<evidence type="ECO:0000313" key="11">
    <source>
        <dbReference type="EMBL" id="KUK77188.1"/>
    </source>
</evidence>
<dbReference type="InterPro" id="IPR004358">
    <property type="entry name" value="Sig_transdc_His_kin-like_C"/>
</dbReference>
<dbReference type="Pfam" id="PF02518">
    <property type="entry name" value="HATPase_c"/>
    <property type="match status" value="1"/>
</dbReference>
<evidence type="ECO:0000256" key="4">
    <source>
        <dbReference type="ARBA" id="ARBA00022679"/>
    </source>
</evidence>
<feature type="transmembrane region" description="Helical" evidence="9">
    <location>
        <begin position="6"/>
        <end position="30"/>
    </location>
</feature>
<dbReference type="PANTHER" id="PTHR43065">
    <property type="entry name" value="SENSOR HISTIDINE KINASE"/>
    <property type="match status" value="1"/>
</dbReference>
<accession>A0A101HIB8</accession>
<dbReference type="InterPro" id="IPR036890">
    <property type="entry name" value="HATPase_C_sf"/>
</dbReference>
<evidence type="ECO:0000256" key="8">
    <source>
        <dbReference type="ARBA" id="ARBA00023012"/>
    </source>
</evidence>
<evidence type="ECO:0000259" key="10">
    <source>
        <dbReference type="PROSITE" id="PS50109"/>
    </source>
</evidence>
<comment type="catalytic activity">
    <reaction evidence="1">
        <text>ATP + protein L-histidine = ADP + protein N-phospho-L-histidine.</text>
        <dbReference type="EC" id="2.7.13.3"/>
    </reaction>
</comment>
<dbReference type="GO" id="GO:0004673">
    <property type="term" value="F:protein histidine kinase activity"/>
    <property type="evidence" value="ECO:0007669"/>
    <property type="project" value="UniProtKB-EC"/>
</dbReference>
<dbReference type="PROSITE" id="PS50109">
    <property type="entry name" value="HIS_KIN"/>
    <property type="match status" value="1"/>
</dbReference>
<evidence type="ECO:0000256" key="5">
    <source>
        <dbReference type="ARBA" id="ARBA00022741"/>
    </source>
</evidence>
<keyword evidence="5" id="KW-0547">Nucleotide-binding</keyword>
<evidence type="ECO:0000256" key="3">
    <source>
        <dbReference type="ARBA" id="ARBA00022553"/>
    </source>
</evidence>
<proteinExistence type="predicted"/>
<dbReference type="Gene3D" id="3.30.565.10">
    <property type="entry name" value="Histidine kinase-like ATPase, C-terminal domain"/>
    <property type="match status" value="1"/>
</dbReference>
<sequence length="375" mass="42806">MFTRQTLTYLFVILASVVGILSLVLSGRLVKELSKEERQKMEIWALATESISRDASGSDLSLELSILQGNRSIPVILHDEQSGRLESHNIRLPDKDRAAFLREKMKQFGSRHEPVRLAEFNQTLYFDDSYTLKQLQLFPYIQFFVIALFIGLAFFALNRSQRARQNSIWVGLSKETAHQLGTPISSLIAWIEYLKLKEMDAALLREIEKDTNRLQMIAERFSRIGSVPDMRETDIRAVVRQTLSYLEKRLSDQITFSLLFPAEPVLVSINEPLFGWVIENLTKNAADAMQGEGTITFRLSEKKNQVTLDISDSGKGVAKSNFKKIFSPGYTTKERGWGLGLTLVKRIVEVNHNGKIYLLKSELDKGTTFRILLRR</sequence>
<keyword evidence="6" id="KW-0418">Kinase</keyword>
<protein>
    <recommendedName>
        <fullName evidence="2">histidine kinase</fullName>
        <ecNumber evidence="2">2.7.13.3</ecNumber>
    </recommendedName>
</protein>
<dbReference type="SMART" id="SM00387">
    <property type="entry name" value="HATPase_c"/>
    <property type="match status" value="1"/>
</dbReference>
<evidence type="ECO:0000256" key="1">
    <source>
        <dbReference type="ARBA" id="ARBA00000085"/>
    </source>
</evidence>
<dbReference type="Proteomes" id="UP000053860">
    <property type="component" value="Unassembled WGS sequence"/>
</dbReference>
<evidence type="ECO:0000256" key="9">
    <source>
        <dbReference type="SAM" id="Phobius"/>
    </source>
</evidence>
<evidence type="ECO:0000313" key="12">
    <source>
        <dbReference type="Proteomes" id="UP000053860"/>
    </source>
</evidence>
<dbReference type="GO" id="GO:0000160">
    <property type="term" value="P:phosphorelay signal transduction system"/>
    <property type="evidence" value="ECO:0007669"/>
    <property type="project" value="UniProtKB-KW"/>
</dbReference>
<gene>
    <name evidence="11" type="ORF">XD92_0890</name>
</gene>
<dbReference type="EC" id="2.7.13.3" evidence="2"/>
<dbReference type="GO" id="GO:0005524">
    <property type="term" value="F:ATP binding"/>
    <property type="evidence" value="ECO:0007669"/>
    <property type="project" value="UniProtKB-KW"/>
</dbReference>
<dbReference type="EMBL" id="LGGN01000156">
    <property type="protein sequence ID" value="KUK77188.1"/>
    <property type="molecule type" value="Genomic_DNA"/>
</dbReference>
<comment type="caution">
    <text evidence="11">The sequence shown here is derived from an EMBL/GenBank/DDBJ whole genome shotgun (WGS) entry which is preliminary data.</text>
</comment>
<evidence type="ECO:0000256" key="7">
    <source>
        <dbReference type="ARBA" id="ARBA00022840"/>
    </source>
</evidence>
<dbReference type="SUPFAM" id="SSF55874">
    <property type="entry name" value="ATPase domain of HSP90 chaperone/DNA topoisomerase II/histidine kinase"/>
    <property type="match status" value="1"/>
</dbReference>
<keyword evidence="9" id="KW-0812">Transmembrane</keyword>
<dbReference type="PANTHER" id="PTHR43065:SF10">
    <property type="entry name" value="PEROXIDE STRESS-ACTIVATED HISTIDINE KINASE MAK3"/>
    <property type="match status" value="1"/>
</dbReference>
<name>A0A101HIB8_9BACT</name>
<feature type="domain" description="Histidine kinase" evidence="10">
    <location>
        <begin position="175"/>
        <end position="375"/>
    </location>
</feature>
<reference evidence="12" key="1">
    <citation type="journal article" date="2015" name="MBio">
        <title>Genome-Resolved Metagenomic Analysis Reveals Roles for Candidate Phyla and Other Microbial Community Members in Biogeochemical Transformations in Oil Reservoirs.</title>
        <authorList>
            <person name="Hu P."/>
            <person name="Tom L."/>
            <person name="Singh A."/>
            <person name="Thomas B.C."/>
            <person name="Baker B.J."/>
            <person name="Piceno Y.M."/>
            <person name="Andersen G.L."/>
            <person name="Banfield J.F."/>
        </authorList>
    </citation>
    <scope>NUCLEOTIDE SEQUENCE [LARGE SCALE GENOMIC DNA]</scope>
</reference>
<evidence type="ECO:0000256" key="2">
    <source>
        <dbReference type="ARBA" id="ARBA00012438"/>
    </source>
</evidence>
<dbReference type="AlphaFoldDB" id="A0A101HIB8"/>
<dbReference type="InterPro" id="IPR003594">
    <property type="entry name" value="HATPase_dom"/>
</dbReference>
<keyword evidence="8" id="KW-0902">Two-component regulatory system</keyword>
<keyword evidence="3" id="KW-0597">Phosphoprotein</keyword>
<evidence type="ECO:0000256" key="6">
    <source>
        <dbReference type="ARBA" id="ARBA00022777"/>
    </source>
</evidence>
<keyword evidence="9" id="KW-0472">Membrane</keyword>
<organism evidence="11 12">
    <name type="scientific">Proteiniphilum acetatigenes</name>
    <dbReference type="NCBI Taxonomy" id="294710"/>
    <lineage>
        <taxon>Bacteria</taxon>
        <taxon>Pseudomonadati</taxon>
        <taxon>Bacteroidota</taxon>
        <taxon>Bacteroidia</taxon>
        <taxon>Bacteroidales</taxon>
        <taxon>Dysgonomonadaceae</taxon>
        <taxon>Proteiniphilum</taxon>
    </lineage>
</organism>
<dbReference type="InterPro" id="IPR005467">
    <property type="entry name" value="His_kinase_dom"/>
</dbReference>
<keyword evidence="7" id="KW-0067">ATP-binding</keyword>
<dbReference type="PRINTS" id="PR00344">
    <property type="entry name" value="BCTRLSENSOR"/>
</dbReference>
<keyword evidence="4" id="KW-0808">Transferase</keyword>
<feature type="transmembrane region" description="Helical" evidence="9">
    <location>
        <begin position="137"/>
        <end position="157"/>
    </location>
</feature>
<keyword evidence="9" id="KW-1133">Transmembrane helix</keyword>
<dbReference type="PATRIC" id="fig|294710.3.peg.1233"/>